<organism evidence="2 3">
    <name type="scientific">Venturia inaequalis</name>
    <name type="common">Apple scab fungus</name>
    <dbReference type="NCBI Taxonomy" id="5025"/>
    <lineage>
        <taxon>Eukaryota</taxon>
        <taxon>Fungi</taxon>
        <taxon>Dikarya</taxon>
        <taxon>Ascomycota</taxon>
        <taxon>Pezizomycotina</taxon>
        <taxon>Dothideomycetes</taxon>
        <taxon>Pleosporomycetidae</taxon>
        <taxon>Venturiales</taxon>
        <taxon>Venturiaceae</taxon>
        <taxon>Venturia</taxon>
    </lineage>
</organism>
<keyword evidence="3" id="KW-1185">Reference proteome</keyword>
<feature type="region of interest" description="Disordered" evidence="1">
    <location>
        <begin position="1"/>
        <end position="27"/>
    </location>
</feature>
<protein>
    <submittedName>
        <fullName evidence="2">Uncharacterized protein</fullName>
    </submittedName>
</protein>
<accession>A0A8H3V587</accession>
<evidence type="ECO:0000313" key="2">
    <source>
        <dbReference type="EMBL" id="KAE9981321.1"/>
    </source>
</evidence>
<feature type="region of interest" description="Disordered" evidence="1">
    <location>
        <begin position="80"/>
        <end position="106"/>
    </location>
</feature>
<evidence type="ECO:0000313" key="3">
    <source>
        <dbReference type="Proteomes" id="UP000490939"/>
    </source>
</evidence>
<dbReference type="Proteomes" id="UP000490939">
    <property type="component" value="Unassembled WGS sequence"/>
</dbReference>
<feature type="compositionally biased region" description="Polar residues" evidence="1">
    <location>
        <begin position="80"/>
        <end position="90"/>
    </location>
</feature>
<dbReference type="EMBL" id="WNWR01000366">
    <property type="protein sequence ID" value="KAE9981321.1"/>
    <property type="molecule type" value="Genomic_DNA"/>
</dbReference>
<gene>
    <name evidence="2" type="ORF">EG327_006265</name>
</gene>
<feature type="compositionally biased region" description="Pro residues" evidence="1">
    <location>
        <begin position="91"/>
        <end position="106"/>
    </location>
</feature>
<sequence>MHTDLLSRVIKPGARRESASPNHGSPSQCLLTFSNLVRQRIEITKTADKTALDAKHTPRMSITPFPLPIKTFCSQTLSPKATNATLITKQQPPPNPPPPSDHPPPT</sequence>
<dbReference type="AlphaFoldDB" id="A0A8H3V587"/>
<proteinExistence type="predicted"/>
<comment type="caution">
    <text evidence="2">The sequence shown here is derived from an EMBL/GenBank/DDBJ whole genome shotgun (WGS) entry which is preliminary data.</text>
</comment>
<name>A0A8H3V587_VENIN</name>
<evidence type="ECO:0000256" key="1">
    <source>
        <dbReference type="SAM" id="MobiDB-lite"/>
    </source>
</evidence>
<reference evidence="2 3" key="1">
    <citation type="submission" date="2019-07" db="EMBL/GenBank/DDBJ databases">
        <title>Venturia inaequalis Genome Resource.</title>
        <authorList>
            <person name="Lichtner F.J."/>
        </authorList>
    </citation>
    <scope>NUCLEOTIDE SEQUENCE [LARGE SCALE GENOMIC DNA]</scope>
    <source>
        <strain evidence="2 3">DMI_063113</strain>
    </source>
</reference>